<gene>
    <name evidence="1" type="ORF">BV22DRAFT_608207</name>
</gene>
<proteinExistence type="predicted"/>
<dbReference type="EMBL" id="MU266463">
    <property type="protein sequence ID" value="KAH7923069.1"/>
    <property type="molecule type" value="Genomic_DNA"/>
</dbReference>
<name>A0ACB8BBR9_9AGAM</name>
<evidence type="ECO:0000313" key="2">
    <source>
        <dbReference type="Proteomes" id="UP000790709"/>
    </source>
</evidence>
<organism evidence="1 2">
    <name type="scientific">Leucogyrophana mollusca</name>
    <dbReference type="NCBI Taxonomy" id="85980"/>
    <lineage>
        <taxon>Eukaryota</taxon>
        <taxon>Fungi</taxon>
        <taxon>Dikarya</taxon>
        <taxon>Basidiomycota</taxon>
        <taxon>Agaricomycotina</taxon>
        <taxon>Agaricomycetes</taxon>
        <taxon>Agaricomycetidae</taxon>
        <taxon>Boletales</taxon>
        <taxon>Boletales incertae sedis</taxon>
        <taxon>Leucogyrophana</taxon>
    </lineage>
</organism>
<sequence>MPPITNDTGMVQYDPQVYLGFMIDDRSGYNHQYSPADHTAVSHQNLTGDHGSFADQAIPFNLPVTPFNNLLPSPSIQGDSSMAPAVLNVPSEQALGASSLAPFAEASTTHRCQFDHNVSACHTSIIADRLSVARHLRLYHNVKINSSRVTCLWEGCTKEIRADSLSRHIVNRHMKTRLGCPR</sequence>
<evidence type="ECO:0000313" key="1">
    <source>
        <dbReference type="EMBL" id="KAH7923069.1"/>
    </source>
</evidence>
<dbReference type="Proteomes" id="UP000790709">
    <property type="component" value="Unassembled WGS sequence"/>
</dbReference>
<accession>A0ACB8BBR9</accession>
<comment type="caution">
    <text evidence="1">The sequence shown here is derived from an EMBL/GenBank/DDBJ whole genome shotgun (WGS) entry which is preliminary data.</text>
</comment>
<keyword evidence="2" id="KW-1185">Reference proteome</keyword>
<protein>
    <submittedName>
        <fullName evidence="1">Uncharacterized protein</fullName>
    </submittedName>
</protein>
<reference evidence="1" key="1">
    <citation type="journal article" date="2021" name="New Phytol.">
        <title>Evolutionary innovations through gain and loss of genes in the ectomycorrhizal Boletales.</title>
        <authorList>
            <person name="Wu G."/>
            <person name="Miyauchi S."/>
            <person name="Morin E."/>
            <person name="Kuo A."/>
            <person name="Drula E."/>
            <person name="Varga T."/>
            <person name="Kohler A."/>
            <person name="Feng B."/>
            <person name="Cao Y."/>
            <person name="Lipzen A."/>
            <person name="Daum C."/>
            <person name="Hundley H."/>
            <person name="Pangilinan J."/>
            <person name="Johnson J."/>
            <person name="Barry K."/>
            <person name="LaButti K."/>
            <person name="Ng V."/>
            <person name="Ahrendt S."/>
            <person name="Min B."/>
            <person name="Choi I.G."/>
            <person name="Park H."/>
            <person name="Plett J.M."/>
            <person name="Magnuson J."/>
            <person name="Spatafora J.W."/>
            <person name="Nagy L.G."/>
            <person name="Henrissat B."/>
            <person name="Grigoriev I.V."/>
            <person name="Yang Z.L."/>
            <person name="Xu J."/>
            <person name="Martin F.M."/>
        </authorList>
    </citation>
    <scope>NUCLEOTIDE SEQUENCE</scope>
    <source>
        <strain evidence="1">KUC20120723A-06</strain>
    </source>
</reference>